<organism evidence="6 7">
    <name type="scientific">Gekko japonicus</name>
    <name type="common">Schlegel's Japanese gecko</name>
    <dbReference type="NCBI Taxonomy" id="146911"/>
    <lineage>
        <taxon>Eukaryota</taxon>
        <taxon>Metazoa</taxon>
        <taxon>Chordata</taxon>
        <taxon>Craniata</taxon>
        <taxon>Vertebrata</taxon>
        <taxon>Euteleostomi</taxon>
        <taxon>Lepidosauria</taxon>
        <taxon>Squamata</taxon>
        <taxon>Bifurcata</taxon>
        <taxon>Gekkota</taxon>
        <taxon>Gekkonidae</taxon>
        <taxon>Gekkoninae</taxon>
        <taxon>Gekko</taxon>
    </lineage>
</organism>
<gene>
    <name evidence="7" type="primary">OSER1</name>
</gene>
<feature type="compositionally biased region" description="Polar residues" evidence="5">
    <location>
        <begin position="88"/>
        <end position="110"/>
    </location>
</feature>
<evidence type="ECO:0000256" key="3">
    <source>
        <dbReference type="ARBA" id="ARBA00029721"/>
    </source>
</evidence>
<accession>A0ABM1L168</accession>
<name>A0ABM1L168_GEKJA</name>
<evidence type="ECO:0000256" key="4">
    <source>
        <dbReference type="ARBA" id="ARBA00031405"/>
    </source>
</evidence>
<sequence>MLEIEENLQAAFKKLKVDAEGSTATLPVNELTPLRSLARTTDETKPKNVGASKESWHCCLRKPLRGTARTRRRRSKSPILHPPKFIHCSTQTSSCSQPASKNSTNPSESSPGADMPAPKEFSKVEQSSYLLSNADPRQNGAEQSAASTVEMLKNKPEGGAVSLPTAILKATDLADFQSLSKGSKGNLCACTDKTCQCQQWQDMKVYTFPDLHNSLPSAPERTTHMQDNSQVLPSRTPSSSLRSCSEQARANVDDVTIEDLSGYMEYFLHIPKKMSHMAEMMYT</sequence>
<dbReference type="PANTHER" id="PTHR31383:SF2">
    <property type="entry name" value="OXIDATIVE STRESS-RESPONSIVE SERINE-RICH PROTEIN 1"/>
    <property type="match status" value="1"/>
</dbReference>
<keyword evidence="2" id="KW-0597">Phosphoprotein</keyword>
<dbReference type="Pfam" id="PF05604">
    <property type="entry name" value="DUF776"/>
    <property type="match status" value="1"/>
</dbReference>
<dbReference type="Proteomes" id="UP000694871">
    <property type="component" value="Unplaced"/>
</dbReference>
<evidence type="ECO:0000313" key="7">
    <source>
        <dbReference type="RefSeq" id="XP_015279705.1"/>
    </source>
</evidence>
<dbReference type="PANTHER" id="PTHR31383">
    <property type="entry name" value="OXIDATIVE STRESS-RESPONSE SERINE-RICH PROTEIN 1"/>
    <property type="match status" value="1"/>
</dbReference>
<reference evidence="7" key="1">
    <citation type="submission" date="2025-08" db="UniProtKB">
        <authorList>
            <consortium name="RefSeq"/>
        </authorList>
    </citation>
    <scope>IDENTIFICATION</scope>
</reference>
<feature type="compositionally biased region" description="Low complexity" evidence="5">
    <location>
        <begin position="232"/>
        <end position="245"/>
    </location>
</feature>
<evidence type="ECO:0000256" key="1">
    <source>
        <dbReference type="ARBA" id="ARBA00015005"/>
    </source>
</evidence>
<protein>
    <recommendedName>
        <fullName evidence="1">Oxidative stress-responsive serine-rich protein 1</fullName>
    </recommendedName>
    <alternativeName>
        <fullName evidence="4">Oxidative stress-responsive protein 1</fullName>
    </alternativeName>
    <alternativeName>
        <fullName evidence="3">Peroxide-inducible transcript 1 protein</fullName>
    </alternativeName>
</protein>
<dbReference type="InterPro" id="IPR008494">
    <property type="entry name" value="DUF776"/>
</dbReference>
<evidence type="ECO:0000313" key="6">
    <source>
        <dbReference type="Proteomes" id="UP000694871"/>
    </source>
</evidence>
<feature type="compositionally biased region" description="Basic residues" evidence="5">
    <location>
        <begin position="62"/>
        <end position="76"/>
    </location>
</feature>
<feature type="region of interest" description="Disordered" evidence="5">
    <location>
        <begin position="216"/>
        <end position="247"/>
    </location>
</feature>
<evidence type="ECO:0000256" key="2">
    <source>
        <dbReference type="ARBA" id="ARBA00022553"/>
    </source>
</evidence>
<feature type="region of interest" description="Disordered" evidence="5">
    <location>
        <begin position="62"/>
        <end position="126"/>
    </location>
</feature>
<dbReference type="GeneID" id="107121310"/>
<evidence type="ECO:0000256" key="5">
    <source>
        <dbReference type="SAM" id="MobiDB-lite"/>
    </source>
</evidence>
<keyword evidence="6" id="KW-1185">Reference proteome</keyword>
<dbReference type="RefSeq" id="XP_015279705.1">
    <property type="nucleotide sequence ID" value="XM_015424219.1"/>
</dbReference>
<proteinExistence type="predicted"/>